<keyword evidence="2" id="KW-1185">Reference proteome</keyword>
<organism evidence="1 2">
    <name type="scientific">Thlaspi arvense</name>
    <name type="common">Field penny-cress</name>
    <dbReference type="NCBI Taxonomy" id="13288"/>
    <lineage>
        <taxon>Eukaryota</taxon>
        <taxon>Viridiplantae</taxon>
        <taxon>Streptophyta</taxon>
        <taxon>Embryophyta</taxon>
        <taxon>Tracheophyta</taxon>
        <taxon>Spermatophyta</taxon>
        <taxon>Magnoliopsida</taxon>
        <taxon>eudicotyledons</taxon>
        <taxon>Gunneridae</taxon>
        <taxon>Pentapetalae</taxon>
        <taxon>rosids</taxon>
        <taxon>malvids</taxon>
        <taxon>Brassicales</taxon>
        <taxon>Brassicaceae</taxon>
        <taxon>Thlaspideae</taxon>
        <taxon>Thlaspi</taxon>
    </lineage>
</organism>
<evidence type="ECO:0000313" key="2">
    <source>
        <dbReference type="Proteomes" id="UP000836841"/>
    </source>
</evidence>
<reference evidence="1 2" key="1">
    <citation type="submission" date="2022-03" db="EMBL/GenBank/DDBJ databases">
        <authorList>
            <person name="Nunn A."/>
            <person name="Chopra R."/>
            <person name="Nunn A."/>
            <person name="Contreras Garrido A."/>
        </authorList>
    </citation>
    <scope>NUCLEOTIDE SEQUENCE [LARGE SCALE GENOMIC DNA]</scope>
</reference>
<proteinExistence type="predicted"/>
<dbReference type="AlphaFoldDB" id="A0AAU9RC72"/>
<sequence length="94" mass="10431">MAPPLTCVLLVKTGLQGVSFTIDAPFRMVYLRGNVEFGVLLKTLGKTGNHLLSMDYEVECKDPNMKPPAKRLEAPPANETDAHLLFLVNHVSFY</sequence>
<name>A0AAU9RC72_THLAR</name>
<evidence type="ECO:0000313" key="1">
    <source>
        <dbReference type="EMBL" id="CAH2035475.1"/>
    </source>
</evidence>
<dbReference type="Proteomes" id="UP000836841">
    <property type="component" value="Chromosome 1"/>
</dbReference>
<protein>
    <submittedName>
        <fullName evidence="1">Uncharacterized protein</fullName>
    </submittedName>
</protein>
<gene>
    <name evidence="1" type="ORF">TAV2_LOCUS227</name>
</gene>
<accession>A0AAU9RC72</accession>
<dbReference type="EMBL" id="OU466857">
    <property type="protein sequence ID" value="CAH2035475.1"/>
    <property type="molecule type" value="Genomic_DNA"/>
</dbReference>